<organism evidence="1">
    <name type="scientific">marine sediment metagenome</name>
    <dbReference type="NCBI Taxonomy" id="412755"/>
    <lineage>
        <taxon>unclassified sequences</taxon>
        <taxon>metagenomes</taxon>
        <taxon>ecological metagenomes</taxon>
    </lineage>
</organism>
<dbReference type="EMBL" id="BARS01059552">
    <property type="protein sequence ID" value="GAG46187.1"/>
    <property type="molecule type" value="Genomic_DNA"/>
</dbReference>
<feature type="non-terminal residue" evidence="1">
    <location>
        <position position="40"/>
    </location>
</feature>
<evidence type="ECO:0000313" key="1">
    <source>
        <dbReference type="EMBL" id="GAG46187.1"/>
    </source>
</evidence>
<dbReference type="AlphaFoldDB" id="X0YG40"/>
<reference evidence="1" key="1">
    <citation type="journal article" date="2014" name="Front. Microbiol.">
        <title>High frequency of phylogenetically diverse reductive dehalogenase-homologous genes in deep subseafloor sedimentary metagenomes.</title>
        <authorList>
            <person name="Kawai M."/>
            <person name="Futagami T."/>
            <person name="Toyoda A."/>
            <person name="Takaki Y."/>
            <person name="Nishi S."/>
            <person name="Hori S."/>
            <person name="Arai W."/>
            <person name="Tsubouchi T."/>
            <person name="Morono Y."/>
            <person name="Uchiyama I."/>
            <person name="Ito T."/>
            <person name="Fujiyama A."/>
            <person name="Inagaki F."/>
            <person name="Takami H."/>
        </authorList>
    </citation>
    <scope>NUCLEOTIDE SEQUENCE</scope>
    <source>
        <strain evidence="1">Expedition CK06-06</strain>
    </source>
</reference>
<comment type="caution">
    <text evidence="1">The sequence shown here is derived from an EMBL/GenBank/DDBJ whole genome shotgun (WGS) entry which is preliminary data.</text>
</comment>
<sequence>QLRIYYDTSRLFALSAHTEPGWCPETRPPEDGGILSGIET</sequence>
<protein>
    <submittedName>
        <fullName evidence="1">Uncharacterized protein</fullName>
    </submittedName>
</protein>
<gene>
    <name evidence="1" type="ORF">S01H1_86178</name>
</gene>
<feature type="non-terminal residue" evidence="1">
    <location>
        <position position="1"/>
    </location>
</feature>
<proteinExistence type="predicted"/>
<name>X0YG40_9ZZZZ</name>
<accession>X0YG40</accession>